<dbReference type="OrthoDB" id="7741822at2759"/>
<protein>
    <recommendedName>
        <fullName evidence="2">Chitin-binding type-2 domain-containing protein</fullName>
    </recommendedName>
</protein>
<feature type="chain" id="PRO_5014566654" description="Chitin-binding type-2 domain-containing protein" evidence="1">
    <location>
        <begin position="18"/>
        <end position="161"/>
    </location>
</feature>
<evidence type="ECO:0000313" key="3">
    <source>
        <dbReference type="EMBL" id="EDS44543.1"/>
    </source>
</evidence>
<dbReference type="PROSITE" id="PS50940">
    <property type="entry name" value="CHIT_BIND_II"/>
    <property type="match status" value="2"/>
</dbReference>
<evidence type="ECO:0000313" key="5">
    <source>
        <dbReference type="Proteomes" id="UP000002320"/>
    </source>
</evidence>
<dbReference type="Gene3D" id="2.170.140.10">
    <property type="entry name" value="Chitin binding domain"/>
    <property type="match status" value="2"/>
</dbReference>
<dbReference type="GO" id="GO:0008061">
    <property type="term" value="F:chitin binding"/>
    <property type="evidence" value="ECO:0007669"/>
    <property type="project" value="InterPro"/>
</dbReference>
<dbReference type="OMA" id="YYNCADG"/>
<dbReference type="VEuPathDB" id="VectorBase:CQUJHB014194"/>
<dbReference type="GO" id="GO:0005576">
    <property type="term" value="C:extracellular region"/>
    <property type="evidence" value="ECO:0007669"/>
    <property type="project" value="InterPro"/>
</dbReference>
<dbReference type="EnsemblMetazoa" id="CPIJ004732-RA">
    <property type="protein sequence ID" value="CPIJ004732-PA"/>
    <property type="gene ID" value="CPIJ004732"/>
</dbReference>
<dbReference type="eggNOG" id="ENOG502TB0P">
    <property type="taxonomic scope" value="Eukaryota"/>
</dbReference>
<dbReference type="HOGENOM" id="CLU_1697263_0_0_1"/>
<feature type="domain" description="Chitin-binding type-2" evidence="2">
    <location>
        <begin position="28"/>
        <end position="84"/>
    </location>
</feature>
<dbReference type="InParanoid" id="B0WDH2"/>
<evidence type="ECO:0000256" key="1">
    <source>
        <dbReference type="SAM" id="SignalP"/>
    </source>
</evidence>
<reference evidence="4" key="2">
    <citation type="submission" date="2020-05" db="UniProtKB">
        <authorList>
            <consortium name="EnsemblMetazoa"/>
        </authorList>
    </citation>
    <scope>IDENTIFICATION</scope>
    <source>
        <strain evidence="4">JHB</strain>
    </source>
</reference>
<dbReference type="SMART" id="SM00494">
    <property type="entry name" value="ChtBD2"/>
    <property type="match status" value="2"/>
</dbReference>
<dbReference type="VEuPathDB" id="VectorBase:CPIJ004732"/>
<dbReference type="SUPFAM" id="SSF57625">
    <property type="entry name" value="Invertebrate chitin-binding proteins"/>
    <property type="match status" value="2"/>
</dbReference>
<dbReference type="EMBL" id="DS231897">
    <property type="protein sequence ID" value="EDS44543.1"/>
    <property type="molecule type" value="Genomic_DNA"/>
</dbReference>
<reference evidence="3" key="1">
    <citation type="submission" date="2007-03" db="EMBL/GenBank/DDBJ databases">
        <title>Annotation of Culex pipiens quinquefasciatus.</title>
        <authorList>
            <consortium name="The Broad Institute Genome Sequencing Platform"/>
            <person name="Atkinson P.W."/>
            <person name="Hemingway J."/>
            <person name="Christensen B.M."/>
            <person name="Higgs S."/>
            <person name="Kodira C."/>
            <person name="Hannick L."/>
            <person name="Megy K."/>
            <person name="O'Leary S."/>
            <person name="Pearson M."/>
            <person name="Haas B.J."/>
            <person name="Mauceli E."/>
            <person name="Wortman J.R."/>
            <person name="Lee N.H."/>
            <person name="Guigo R."/>
            <person name="Stanke M."/>
            <person name="Alvarado L."/>
            <person name="Amedeo P."/>
            <person name="Antoine C.H."/>
            <person name="Arensburger P."/>
            <person name="Bidwell S.L."/>
            <person name="Crawford M."/>
            <person name="Camaro F."/>
            <person name="Devon K."/>
            <person name="Engels R."/>
            <person name="Hammond M."/>
            <person name="Howarth C."/>
            <person name="Koehrsen M."/>
            <person name="Lawson D."/>
            <person name="Montgomery P."/>
            <person name="Nene V."/>
            <person name="Nusbaum C."/>
            <person name="Puiu D."/>
            <person name="Romero-Severson J."/>
            <person name="Severson D.W."/>
            <person name="Shumway M."/>
            <person name="Sisk P."/>
            <person name="Stolte C."/>
            <person name="Zeng Q."/>
            <person name="Eisenstadt E."/>
            <person name="Fraser-Liggett C."/>
            <person name="Strausberg R."/>
            <person name="Galagan J."/>
            <person name="Birren B."/>
            <person name="Collins F.H."/>
        </authorList>
    </citation>
    <scope>NUCLEOTIDE SEQUENCE [LARGE SCALE GENOMIC DNA]</scope>
    <source>
        <strain evidence="3">JHB</strain>
    </source>
</reference>
<keyword evidence="1" id="KW-0732">Signal</keyword>
<evidence type="ECO:0000259" key="2">
    <source>
        <dbReference type="PROSITE" id="PS50940"/>
    </source>
</evidence>
<dbReference type="AlphaFoldDB" id="B0WDH2"/>
<feature type="domain" description="Chitin-binding type-2" evidence="2">
    <location>
        <begin position="95"/>
        <end position="154"/>
    </location>
</feature>
<name>B0WDH2_CULQU</name>
<feature type="signal peptide" evidence="1">
    <location>
        <begin position="1"/>
        <end position="17"/>
    </location>
</feature>
<gene>
    <name evidence="4" type="primary">6036758</name>
    <name evidence="3" type="ORF">CpipJ_CPIJ004732</name>
</gene>
<organism>
    <name type="scientific">Culex quinquefasciatus</name>
    <name type="common">Southern house mosquito</name>
    <name type="synonym">Culex pungens</name>
    <dbReference type="NCBI Taxonomy" id="7176"/>
    <lineage>
        <taxon>Eukaryota</taxon>
        <taxon>Metazoa</taxon>
        <taxon>Ecdysozoa</taxon>
        <taxon>Arthropoda</taxon>
        <taxon>Hexapoda</taxon>
        <taxon>Insecta</taxon>
        <taxon>Pterygota</taxon>
        <taxon>Neoptera</taxon>
        <taxon>Endopterygota</taxon>
        <taxon>Diptera</taxon>
        <taxon>Nematocera</taxon>
        <taxon>Culicoidea</taxon>
        <taxon>Culicidae</taxon>
        <taxon>Culicinae</taxon>
        <taxon>Culicini</taxon>
        <taxon>Culex</taxon>
        <taxon>Culex</taxon>
    </lineage>
</organism>
<dbReference type="KEGG" id="cqu:CpipJ_CPIJ004732"/>
<dbReference type="InterPro" id="IPR002557">
    <property type="entry name" value="Chitin-bd_dom"/>
</dbReference>
<dbReference type="Proteomes" id="UP000002320">
    <property type="component" value="Unassembled WGS sequence"/>
</dbReference>
<proteinExistence type="predicted"/>
<accession>B0WDH2</accession>
<dbReference type="InterPro" id="IPR036508">
    <property type="entry name" value="Chitin-bd_dom_sf"/>
</dbReference>
<sequence>MKCLLVATTLLIASVTAFPQSTSGSFYDYMCAGVLTGVRQHPDNCFQYIKCDHFRAEVESCPQSHIFSKESIVCVVGNPANCQEGAVVESEVEPELSCAEGYLGRMACPGECDKYYDCATGSAQLEVCLEGYVYSERFRTCLPGYQDLDGSCKLYSGLDHV</sequence>
<evidence type="ECO:0000313" key="4">
    <source>
        <dbReference type="EnsemblMetazoa" id="CPIJ004732-PA"/>
    </source>
</evidence>
<keyword evidence="5" id="KW-1185">Reference proteome</keyword>
<dbReference type="Pfam" id="PF01607">
    <property type="entry name" value="CBM_14"/>
    <property type="match status" value="2"/>
</dbReference>